<dbReference type="InterPro" id="IPR006186">
    <property type="entry name" value="Ser/Thr-sp_prot-phosphatase"/>
</dbReference>
<protein>
    <recommendedName>
        <fullName evidence="1">Calcineurin-like phosphoesterase domain-containing protein</fullName>
    </recommendedName>
</protein>
<dbReference type="InterPro" id="IPR004843">
    <property type="entry name" value="Calcineurin-like_PHP"/>
</dbReference>
<dbReference type="PANTHER" id="PTHR47474">
    <property type="entry name" value="TYROSINE-PROTEIN PHOSPHATASE RLPH2"/>
    <property type="match status" value="1"/>
</dbReference>
<accession>A0A4Y7LI73</accession>
<reference evidence="2 3" key="1">
    <citation type="journal article" date="2018" name="Science">
        <title>The opium poppy genome and morphinan production.</title>
        <authorList>
            <person name="Guo L."/>
            <person name="Winzer T."/>
            <person name="Yang X."/>
            <person name="Li Y."/>
            <person name="Ning Z."/>
            <person name="He Z."/>
            <person name="Teodor R."/>
            <person name="Lu Y."/>
            <person name="Bowser T.A."/>
            <person name="Graham I.A."/>
            <person name="Ye K."/>
        </authorList>
    </citation>
    <scope>NUCLEOTIDE SEQUENCE [LARGE SCALE GENOMIC DNA]</scope>
    <source>
        <strain evidence="3">cv. HN1</strain>
        <tissue evidence="2">Leaves</tissue>
    </source>
</reference>
<dbReference type="STRING" id="3469.A0A4Y7LI73"/>
<dbReference type="AlphaFoldDB" id="A0A4Y7LI73"/>
<dbReference type="Proteomes" id="UP000316621">
    <property type="component" value="Chromosome 11"/>
</dbReference>
<dbReference type="EMBL" id="CM010725">
    <property type="protein sequence ID" value="RZC83899.1"/>
    <property type="molecule type" value="Genomic_DNA"/>
</dbReference>
<dbReference type="OMA" id="FLADMAW"/>
<feature type="domain" description="Calcineurin-like phosphoesterase" evidence="1">
    <location>
        <begin position="9"/>
        <end position="219"/>
    </location>
</feature>
<proteinExistence type="predicted"/>
<dbReference type="Gramene" id="RZC83899">
    <property type="protein sequence ID" value="RZC83899"/>
    <property type="gene ID" value="C5167_046686"/>
</dbReference>
<evidence type="ECO:0000259" key="1">
    <source>
        <dbReference type="Pfam" id="PF00149"/>
    </source>
</evidence>
<dbReference type="Pfam" id="PF00149">
    <property type="entry name" value="Metallophos"/>
    <property type="match status" value="1"/>
</dbReference>
<organism evidence="2 3">
    <name type="scientific">Papaver somniferum</name>
    <name type="common">Opium poppy</name>
    <dbReference type="NCBI Taxonomy" id="3469"/>
    <lineage>
        <taxon>Eukaryota</taxon>
        <taxon>Viridiplantae</taxon>
        <taxon>Streptophyta</taxon>
        <taxon>Embryophyta</taxon>
        <taxon>Tracheophyta</taxon>
        <taxon>Spermatophyta</taxon>
        <taxon>Magnoliopsida</taxon>
        <taxon>Ranunculales</taxon>
        <taxon>Papaveraceae</taxon>
        <taxon>Papaveroideae</taxon>
        <taxon>Papaver</taxon>
    </lineage>
</organism>
<name>A0A4Y7LI73_PAPSO</name>
<keyword evidence="3" id="KW-1185">Reference proteome</keyword>
<dbReference type="PANTHER" id="PTHR47474:SF1">
    <property type="entry name" value="TYROSINE-PROTEIN PHOSPHATASE RLPH2"/>
    <property type="match status" value="1"/>
</dbReference>
<dbReference type="InterPro" id="IPR029052">
    <property type="entry name" value="Metallo-depent_PP-like"/>
</dbReference>
<evidence type="ECO:0000313" key="3">
    <source>
        <dbReference type="Proteomes" id="UP000316621"/>
    </source>
</evidence>
<dbReference type="SUPFAM" id="SSF56300">
    <property type="entry name" value="Metallo-dependent phosphatases"/>
    <property type="match status" value="1"/>
</dbReference>
<evidence type="ECO:0000313" key="2">
    <source>
        <dbReference type="EMBL" id="RZC83899.1"/>
    </source>
</evidence>
<dbReference type="GO" id="GO:0016787">
    <property type="term" value="F:hydrolase activity"/>
    <property type="evidence" value="ECO:0007669"/>
    <property type="project" value="InterPro"/>
</dbReference>
<dbReference type="Gene3D" id="3.60.21.10">
    <property type="match status" value="1"/>
</dbReference>
<gene>
    <name evidence="2" type="ORF">C5167_046686</name>
</gene>
<sequence>MGDKKEERTVCCIGDIHGYYSKLRNLWSNLEALINPNSFQTALIIFLGDYCDRGPDTRKVIDFLVSLPSRYPKQTHVFLCGNHDFAFSAFVKVLPSPPDGSPFSETWKEYEQHEEREGWFKGMGYEDMHLQGRRWAGLIKDKYNVSKGMDYKGSIYDAAPTFESYKVPHGSAELVNAVPDKHKDFLRDLVWVHDEDDVCIEISGEKKHCKLVAVHAGLEKAKGVEQQLKVLKVRDTKIPKVAALSGRKDVWDIPKELTEKPTVVVSGHHGKLYIEGLRLIIDEGGGYEQKPVAAIVLPSMKIIRDTELMMGHIRAVMFQDTDLHVRMINFESKTPKHGVPLYPRYYFGTPLALMENIISNLFGQYIYSHDLRKNMKPRHLLATLNSSRHPFIYLQFRYEETHPEWEYIWM</sequence>
<dbReference type="PRINTS" id="PR00114">
    <property type="entry name" value="STPHPHTASE"/>
</dbReference>